<proteinExistence type="predicted"/>
<sequence length="102" mass="11680">MLPNKQCMKDILRFISENNQVKVDSGCFYDVDISSLNLSTLLNKMSSEKKYSAQEIAYNFFQCYYNNFVIAKINYKGQSTVTSSLSDIYGITLPGIDFMNQE</sequence>
<accession>A0A8S5PKG5</accession>
<organism evidence="1">
    <name type="scientific">Siphoviridae sp. ctL0q1</name>
    <dbReference type="NCBI Taxonomy" id="2825449"/>
    <lineage>
        <taxon>Viruses</taxon>
        <taxon>Duplodnaviria</taxon>
        <taxon>Heunggongvirae</taxon>
        <taxon>Uroviricota</taxon>
        <taxon>Caudoviricetes</taxon>
    </lineage>
</organism>
<protein>
    <submittedName>
        <fullName evidence="1">Uncharacterized protein</fullName>
    </submittedName>
</protein>
<reference evidence="1" key="1">
    <citation type="journal article" date="2021" name="Proc. Natl. Acad. Sci. U.S.A.">
        <title>A Catalog of Tens of Thousands of Viruses from Human Metagenomes Reveals Hidden Associations with Chronic Diseases.</title>
        <authorList>
            <person name="Tisza M.J."/>
            <person name="Buck C.B."/>
        </authorList>
    </citation>
    <scope>NUCLEOTIDE SEQUENCE</scope>
    <source>
        <strain evidence="1">CtL0q1</strain>
    </source>
</reference>
<evidence type="ECO:0000313" key="1">
    <source>
        <dbReference type="EMBL" id="DAE06913.1"/>
    </source>
</evidence>
<dbReference type="EMBL" id="BK015443">
    <property type="protein sequence ID" value="DAE06913.1"/>
    <property type="molecule type" value="Genomic_DNA"/>
</dbReference>
<name>A0A8S5PKG5_9CAUD</name>